<keyword evidence="5" id="KW-0378">Hydrolase</keyword>
<dbReference type="PANTHER" id="PTHR41694">
    <property type="entry name" value="ENDOGENOUS RETROVIRUS GROUP K MEMBER POL PROTEIN"/>
    <property type="match status" value="1"/>
</dbReference>
<dbReference type="InterPro" id="IPR043502">
    <property type="entry name" value="DNA/RNA_pol_sf"/>
</dbReference>
<dbReference type="GO" id="GO:0004519">
    <property type="term" value="F:endonuclease activity"/>
    <property type="evidence" value="ECO:0007669"/>
    <property type="project" value="UniProtKB-KW"/>
</dbReference>
<evidence type="ECO:0000256" key="2">
    <source>
        <dbReference type="ARBA" id="ARBA00022695"/>
    </source>
</evidence>
<dbReference type="Gene3D" id="3.30.70.270">
    <property type="match status" value="1"/>
</dbReference>
<keyword evidence="2" id="KW-0548">Nucleotidyltransferase</keyword>
<dbReference type="InterPro" id="IPR010661">
    <property type="entry name" value="RVT_thumb"/>
</dbReference>
<feature type="domain" description="Reverse transcriptase thumb" evidence="7">
    <location>
        <begin position="18"/>
        <end position="62"/>
    </location>
</feature>
<feature type="non-terminal residue" evidence="8">
    <location>
        <position position="1"/>
    </location>
</feature>
<dbReference type="SUPFAM" id="SSF56672">
    <property type="entry name" value="DNA/RNA polymerases"/>
    <property type="match status" value="1"/>
</dbReference>
<evidence type="ECO:0000256" key="3">
    <source>
        <dbReference type="ARBA" id="ARBA00022722"/>
    </source>
</evidence>
<evidence type="ECO:0000256" key="4">
    <source>
        <dbReference type="ARBA" id="ARBA00022759"/>
    </source>
</evidence>
<evidence type="ECO:0000313" key="8">
    <source>
        <dbReference type="EMBL" id="NXY30226.1"/>
    </source>
</evidence>
<dbReference type="InterPro" id="IPR043128">
    <property type="entry name" value="Rev_trsase/Diguanyl_cyclase"/>
</dbReference>
<dbReference type="EMBL" id="VZSW01000089">
    <property type="protein sequence ID" value="NXY30226.1"/>
    <property type="molecule type" value="Genomic_DNA"/>
</dbReference>
<dbReference type="PANTHER" id="PTHR41694:SF3">
    <property type="entry name" value="RNA-DIRECTED DNA POLYMERASE-RELATED"/>
    <property type="match status" value="1"/>
</dbReference>
<keyword evidence="6" id="KW-0695">RNA-directed DNA polymerase</keyword>
<keyword evidence="1" id="KW-0808">Transferase</keyword>
<keyword evidence="3" id="KW-0540">Nuclease</keyword>
<name>A0A7L4IR32_9PASS</name>
<evidence type="ECO:0000256" key="1">
    <source>
        <dbReference type="ARBA" id="ARBA00022679"/>
    </source>
</evidence>
<evidence type="ECO:0000256" key="5">
    <source>
        <dbReference type="ARBA" id="ARBA00022801"/>
    </source>
</evidence>
<dbReference type="GO" id="GO:0035613">
    <property type="term" value="F:RNA stem-loop binding"/>
    <property type="evidence" value="ECO:0007669"/>
    <property type="project" value="TreeGrafter"/>
</dbReference>
<sequence length="66" mass="7763">VTFLGVQITSSYVTPPQMKLRRDIRTLHDAQQLVASLQWLRKIVLIPPEIMLPLYELLRGKHPWEQ</sequence>
<feature type="non-terminal residue" evidence="8">
    <location>
        <position position="66"/>
    </location>
</feature>
<dbReference type="GO" id="GO:0016787">
    <property type="term" value="F:hydrolase activity"/>
    <property type="evidence" value="ECO:0007669"/>
    <property type="project" value="UniProtKB-KW"/>
</dbReference>
<keyword evidence="9" id="KW-1185">Reference proteome</keyword>
<dbReference type="Pfam" id="PF06817">
    <property type="entry name" value="RVT_thumb"/>
    <property type="match status" value="1"/>
</dbReference>
<proteinExistence type="predicted"/>
<comment type="caution">
    <text evidence="8">The sequence shown here is derived from an EMBL/GenBank/DDBJ whole genome shotgun (WGS) entry which is preliminary data.</text>
</comment>
<protein>
    <submittedName>
        <fullName evidence="8">PO113 protein</fullName>
    </submittedName>
</protein>
<organism evidence="8 9">
    <name type="scientific">Pomatorhinus ruficollis</name>
    <name type="common">streak-breasted scimitar babbler</name>
    <dbReference type="NCBI Taxonomy" id="932028"/>
    <lineage>
        <taxon>Eukaryota</taxon>
        <taxon>Metazoa</taxon>
        <taxon>Chordata</taxon>
        <taxon>Craniata</taxon>
        <taxon>Vertebrata</taxon>
        <taxon>Euteleostomi</taxon>
        <taxon>Archelosauria</taxon>
        <taxon>Archosauria</taxon>
        <taxon>Dinosauria</taxon>
        <taxon>Saurischia</taxon>
        <taxon>Theropoda</taxon>
        <taxon>Coelurosauria</taxon>
        <taxon>Aves</taxon>
        <taxon>Neognathae</taxon>
        <taxon>Neoaves</taxon>
        <taxon>Telluraves</taxon>
        <taxon>Australaves</taxon>
        <taxon>Passeriformes</taxon>
        <taxon>Sylvioidea</taxon>
        <taxon>Timaliidae</taxon>
        <taxon>Pomatorhinus</taxon>
    </lineage>
</organism>
<evidence type="ECO:0000313" key="9">
    <source>
        <dbReference type="Proteomes" id="UP000572837"/>
    </source>
</evidence>
<evidence type="ECO:0000259" key="7">
    <source>
        <dbReference type="Pfam" id="PF06817"/>
    </source>
</evidence>
<accession>A0A7L4IR32</accession>
<keyword evidence="4" id="KW-0255">Endonuclease</keyword>
<dbReference type="Proteomes" id="UP000572837">
    <property type="component" value="Unassembled WGS sequence"/>
</dbReference>
<dbReference type="AlphaFoldDB" id="A0A7L4IR32"/>
<dbReference type="GO" id="GO:0003964">
    <property type="term" value="F:RNA-directed DNA polymerase activity"/>
    <property type="evidence" value="ECO:0007669"/>
    <property type="project" value="UniProtKB-KW"/>
</dbReference>
<evidence type="ECO:0000256" key="6">
    <source>
        <dbReference type="ARBA" id="ARBA00022918"/>
    </source>
</evidence>
<gene>
    <name evidence="8" type="primary">Hervk_0</name>
    <name evidence="8" type="ORF">PORRUF_R14725</name>
</gene>
<reference evidence="8 9" key="1">
    <citation type="submission" date="2020-02" db="EMBL/GenBank/DDBJ databases">
        <title>Bird 10,000 Genomes (B10K) Project - Family phase.</title>
        <authorList>
            <person name="Zhang G."/>
        </authorList>
    </citation>
    <scope>NUCLEOTIDE SEQUENCE [LARGE SCALE GENOMIC DNA]</scope>
    <source>
        <strain evidence="8">B10K-IZ-033-81</strain>
        <tissue evidence="8">Muscle</tissue>
    </source>
</reference>